<proteinExistence type="predicted"/>
<sequence>MRVEKIMAGAIQGLQSNSEVRLDEGFNVEIITIRWPVDSSKDSRRVIIPAIETSREKNHTVRRSKRRFEYLLR</sequence>
<accession>A0A8X6H9V6</accession>
<reference evidence="1" key="1">
    <citation type="submission" date="2020-07" db="EMBL/GenBank/DDBJ databases">
        <title>Multicomponent nature underlies the extraordinary mechanical properties of spider dragline silk.</title>
        <authorList>
            <person name="Kono N."/>
            <person name="Nakamura H."/>
            <person name="Mori M."/>
            <person name="Yoshida Y."/>
            <person name="Ohtoshi R."/>
            <person name="Malay A.D."/>
            <person name="Moran D.A.P."/>
            <person name="Tomita M."/>
            <person name="Numata K."/>
            <person name="Arakawa K."/>
        </authorList>
    </citation>
    <scope>NUCLEOTIDE SEQUENCE</scope>
</reference>
<dbReference type="Proteomes" id="UP000887116">
    <property type="component" value="Unassembled WGS sequence"/>
</dbReference>
<evidence type="ECO:0000313" key="2">
    <source>
        <dbReference type="Proteomes" id="UP000887116"/>
    </source>
</evidence>
<gene>
    <name evidence="1" type="ORF">TNCT_17241</name>
</gene>
<evidence type="ECO:0000313" key="1">
    <source>
        <dbReference type="EMBL" id="GFR17975.1"/>
    </source>
</evidence>
<protein>
    <submittedName>
        <fullName evidence="1">Uncharacterized protein</fullName>
    </submittedName>
</protein>
<keyword evidence="2" id="KW-1185">Reference proteome</keyword>
<organism evidence="1 2">
    <name type="scientific">Trichonephila clavata</name>
    <name type="common">Joro spider</name>
    <name type="synonym">Nephila clavata</name>
    <dbReference type="NCBI Taxonomy" id="2740835"/>
    <lineage>
        <taxon>Eukaryota</taxon>
        <taxon>Metazoa</taxon>
        <taxon>Ecdysozoa</taxon>
        <taxon>Arthropoda</taxon>
        <taxon>Chelicerata</taxon>
        <taxon>Arachnida</taxon>
        <taxon>Araneae</taxon>
        <taxon>Araneomorphae</taxon>
        <taxon>Entelegynae</taxon>
        <taxon>Araneoidea</taxon>
        <taxon>Nephilidae</taxon>
        <taxon>Trichonephila</taxon>
    </lineage>
</organism>
<dbReference type="AlphaFoldDB" id="A0A8X6H9V6"/>
<name>A0A8X6H9V6_TRICU</name>
<comment type="caution">
    <text evidence="1">The sequence shown here is derived from an EMBL/GenBank/DDBJ whole genome shotgun (WGS) entry which is preliminary data.</text>
</comment>
<dbReference type="EMBL" id="BMAO01017718">
    <property type="protein sequence ID" value="GFR17975.1"/>
    <property type="molecule type" value="Genomic_DNA"/>
</dbReference>